<dbReference type="SMART" id="SM00603">
    <property type="entry name" value="LCCL"/>
    <property type="match status" value="4"/>
</dbReference>
<gene>
    <name evidence="6" type="ORF">J5Y10_20590</name>
</gene>
<evidence type="ECO:0000259" key="4">
    <source>
        <dbReference type="PROSITE" id="PS50820"/>
    </source>
</evidence>
<dbReference type="PROSITE" id="PS01068">
    <property type="entry name" value="OMPA_1"/>
    <property type="match status" value="1"/>
</dbReference>
<feature type="domain" description="LCCL" evidence="4">
    <location>
        <begin position="395"/>
        <end position="489"/>
    </location>
</feature>
<feature type="region of interest" description="Disordered" evidence="2">
    <location>
        <begin position="378"/>
        <end position="404"/>
    </location>
</feature>
<keyword evidence="3" id="KW-0732">Signal</keyword>
<dbReference type="InterPro" id="IPR006690">
    <property type="entry name" value="OMPA-like_CS"/>
</dbReference>
<dbReference type="AlphaFoldDB" id="A0A940S7L8"/>
<feature type="domain" description="LCCL" evidence="4">
    <location>
        <begin position="80"/>
        <end position="140"/>
    </location>
</feature>
<dbReference type="InterPro" id="IPR004043">
    <property type="entry name" value="LCCL"/>
</dbReference>
<keyword evidence="1" id="KW-0472">Membrane</keyword>
<protein>
    <submittedName>
        <fullName evidence="6">OmpA family protein</fullName>
    </submittedName>
</protein>
<feature type="compositionally biased region" description="Low complexity" evidence="2">
    <location>
        <begin position="275"/>
        <end position="284"/>
    </location>
</feature>
<proteinExistence type="predicted"/>
<dbReference type="PANTHER" id="PTHR31331:SF1">
    <property type="entry name" value="CYSTEINE RICH SECRETORY PROTEIN LCCL DOMAIN CONTAINING 2"/>
    <property type="match status" value="1"/>
</dbReference>
<feature type="region of interest" description="Disordered" evidence="2">
    <location>
        <begin position="261"/>
        <end position="285"/>
    </location>
</feature>
<dbReference type="CDD" id="cd07185">
    <property type="entry name" value="OmpA_C-like"/>
    <property type="match status" value="1"/>
</dbReference>
<dbReference type="Gene3D" id="2.170.130.20">
    <property type="entry name" value="LCCL-like domain"/>
    <property type="match status" value="4"/>
</dbReference>
<feature type="signal peptide" evidence="3">
    <location>
        <begin position="1"/>
        <end position="22"/>
    </location>
</feature>
<keyword evidence="7" id="KW-1185">Reference proteome</keyword>
<dbReference type="EMBL" id="JAGIZA010000015">
    <property type="protein sequence ID" value="MBP0495194.1"/>
    <property type="molecule type" value="Genomic_DNA"/>
</dbReference>
<feature type="domain" description="LCCL" evidence="4">
    <location>
        <begin position="313"/>
        <end position="373"/>
    </location>
</feature>
<accession>A0A940S7L8</accession>
<dbReference type="Pfam" id="PF00691">
    <property type="entry name" value="OmpA"/>
    <property type="match status" value="1"/>
</dbReference>
<name>A0A940S7L8_9PROT</name>
<dbReference type="PROSITE" id="PS51123">
    <property type="entry name" value="OMPA_2"/>
    <property type="match status" value="1"/>
</dbReference>
<feature type="domain" description="LCCL" evidence="4">
    <location>
        <begin position="157"/>
        <end position="254"/>
    </location>
</feature>
<feature type="compositionally biased region" description="Pro residues" evidence="2">
    <location>
        <begin position="262"/>
        <end position="274"/>
    </location>
</feature>
<dbReference type="InterPro" id="IPR036609">
    <property type="entry name" value="LCCL_sf"/>
</dbReference>
<evidence type="ECO:0000256" key="2">
    <source>
        <dbReference type="SAM" id="MobiDB-lite"/>
    </source>
</evidence>
<comment type="caution">
    <text evidence="6">The sequence shown here is derived from an EMBL/GenBank/DDBJ whole genome shotgun (WGS) entry which is preliminary data.</text>
</comment>
<evidence type="ECO:0000256" key="1">
    <source>
        <dbReference type="PROSITE-ProRule" id="PRU00473"/>
    </source>
</evidence>
<dbReference type="RefSeq" id="WP_209375991.1">
    <property type="nucleotide sequence ID" value="NZ_JAGIZA010000015.1"/>
</dbReference>
<feature type="compositionally biased region" description="Low complexity" evidence="2">
    <location>
        <begin position="384"/>
        <end position="395"/>
    </location>
</feature>
<dbReference type="SUPFAM" id="SSF69848">
    <property type="entry name" value="LCCL domain"/>
    <property type="match status" value="4"/>
</dbReference>
<dbReference type="SUPFAM" id="SSF103088">
    <property type="entry name" value="OmpA-like"/>
    <property type="match status" value="1"/>
</dbReference>
<feature type="region of interest" description="Disordered" evidence="2">
    <location>
        <begin position="593"/>
        <end position="614"/>
    </location>
</feature>
<sequence>MPIVLRLSALLALLLAGVPAMGQGSAKPPPLGAPEVTAPAMPSPAPATAAPTQCPDDMRTYAGSGETLACLCPANASGPVWGSEIYTADSRVCRAAVHAGATGPRGGPVTVEMLPGQPRYPGSTRNGIRSDNYGAYDASYRFAGLAPPAPATAGAPATSAVAAPSQCPDNMSAYAESSEVVTCTCPATPASGPVWGSETYTADSAVCRAAAHMGAIGRGGGTVTVEMLPGQSRYPGSTRNGIRSDNYGEYKASFRFAGLTPAPAPGSAPSPAGPAPAAATSAPSQCPDNMSAYAESDEVVTCTCPATPASGPVWGSEIYTADSAVCRAAAHMGAIGRGGGTVTVRMLPGQSRYPGSTRNGIRSDNYGEYKGSFRFEGLTPPAQPAAASAPAPLAATGPTQCPDNMDAYRDSDESLTCLCPGEATLRGTLWGTDTYTADSGVCRAAVHAGAIAQTGGMVTVQMLPGQPRYPGTTKNGIRSDNFGAYRASFRVAGSGPRASAPVQAPVAEAIRRTGQVQLYVTFRTNSADLDIAAAPVLAQVRDAMVADPALRLRLVGHTDNTGNDRINTPLSAARADSVRAWLVANGVEAGRLSAEGRGPAEPIADNKTEPGRQLNRRVQALRLQ</sequence>
<feature type="chain" id="PRO_5037647902" evidence="3">
    <location>
        <begin position="23"/>
        <end position="624"/>
    </location>
</feature>
<dbReference type="InterPro" id="IPR036737">
    <property type="entry name" value="OmpA-like_sf"/>
</dbReference>
<organism evidence="6 7">
    <name type="scientific">Roseomonas indoligenes</name>
    <dbReference type="NCBI Taxonomy" id="2820811"/>
    <lineage>
        <taxon>Bacteria</taxon>
        <taxon>Pseudomonadati</taxon>
        <taxon>Pseudomonadota</taxon>
        <taxon>Alphaproteobacteria</taxon>
        <taxon>Acetobacterales</taxon>
        <taxon>Roseomonadaceae</taxon>
        <taxon>Roseomonas</taxon>
    </lineage>
</organism>
<dbReference type="Proteomes" id="UP000677537">
    <property type="component" value="Unassembled WGS sequence"/>
</dbReference>
<evidence type="ECO:0000313" key="7">
    <source>
        <dbReference type="Proteomes" id="UP000677537"/>
    </source>
</evidence>
<dbReference type="InterPro" id="IPR051957">
    <property type="entry name" value="CRISP-LCCL_domain"/>
</dbReference>
<dbReference type="GO" id="GO:0009279">
    <property type="term" value="C:cell outer membrane"/>
    <property type="evidence" value="ECO:0007669"/>
    <property type="project" value="InterPro"/>
</dbReference>
<dbReference type="PANTHER" id="PTHR31331">
    <property type="entry name" value="LCCL DOMAIN PROTEIN (AFU_ORTHOLOGUE AFUA_5G08630)"/>
    <property type="match status" value="1"/>
</dbReference>
<dbReference type="InterPro" id="IPR006665">
    <property type="entry name" value="OmpA-like"/>
</dbReference>
<evidence type="ECO:0000259" key="5">
    <source>
        <dbReference type="PROSITE" id="PS51123"/>
    </source>
</evidence>
<evidence type="ECO:0000256" key="3">
    <source>
        <dbReference type="SAM" id="SignalP"/>
    </source>
</evidence>
<evidence type="ECO:0000313" key="6">
    <source>
        <dbReference type="EMBL" id="MBP0495194.1"/>
    </source>
</evidence>
<dbReference type="Gene3D" id="3.30.1330.60">
    <property type="entry name" value="OmpA-like domain"/>
    <property type="match status" value="1"/>
</dbReference>
<reference evidence="6" key="1">
    <citation type="submission" date="2021-03" db="EMBL/GenBank/DDBJ databases">
        <authorList>
            <person name="So Y."/>
        </authorList>
    </citation>
    <scope>NUCLEOTIDE SEQUENCE</scope>
    <source>
        <strain evidence="6">SG15</strain>
    </source>
</reference>
<feature type="region of interest" description="Disordered" evidence="2">
    <location>
        <begin position="23"/>
        <end position="53"/>
    </location>
</feature>
<dbReference type="Pfam" id="PF03815">
    <property type="entry name" value="LCCL"/>
    <property type="match status" value="4"/>
</dbReference>
<feature type="domain" description="OmpA-like" evidence="5">
    <location>
        <begin position="509"/>
        <end position="624"/>
    </location>
</feature>
<dbReference type="PROSITE" id="PS50820">
    <property type="entry name" value="LCCL"/>
    <property type="match status" value="4"/>
</dbReference>